<dbReference type="Proteomes" id="UP000032141">
    <property type="component" value="Chromosome C2"/>
</dbReference>
<feature type="compositionally biased region" description="Low complexity" evidence="1">
    <location>
        <begin position="186"/>
        <end position="198"/>
    </location>
</feature>
<feature type="region of interest" description="Disordered" evidence="1">
    <location>
        <begin position="333"/>
        <end position="352"/>
    </location>
</feature>
<accession>A0A0D3AV40</accession>
<evidence type="ECO:0000256" key="1">
    <source>
        <dbReference type="SAM" id="MobiDB-lite"/>
    </source>
</evidence>
<dbReference type="Gramene" id="Bo2g133900.1">
    <property type="protein sequence ID" value="Bo2g133900.1"/>
    <property type="gene ID" value="Bo2g133900"/>
</dbReference>
<organism evidence="2 3">
    <name type="scientific">Brassica oleracea var. oleracea</name>
    <dbReference type="NCBI Taxonomy" id="109376"/>
    <lineage>
        <taxon>Eukaryota</taxon>
        <taxon>Viridiplantae</taxon>
        <taxon>Streptophyta</taxon>
        <taxon>Embryophyta</taxon>
        <taxon>Tracheophyta</taxon>
        <taxon>Spermatophyta</taxon>
        <taxon>Magnoliopsida</taxon>
        <taxon>eudicotyledons</taxon>
        <taxon>Gunneridae</taxon>
        <taxon>Pentapetalae</taxon>
        <taxon>rosids</taxon>
        <taxon>malvids</taxon>
        <taxon>Brassicales</taxon>
        <taxon>Brassicaceae</taxon>
        <taxon>Brassiceae</taxon>
        <taxon>Brassica</taxon>
    </lineage>
</organism>
<dbReference type="AlphaFoldDB" id="A0A0D3AV40"/>
<evidence type="ECO:0000313" key="3">
    <source>
        <dbReference type="Proteomes" id="UP000032141"/>
    </source>
</evidence>
<reference evidence="2 3" key="1">
    <citation type="journal article" date="2014" name="Genome Biol.">
        <title>Transcriptome and methylome profiling reveals relics of genome dominance in the mesopolyploid Brassica oleracea.</title>
        <authorList>
            <person name="Parkin I.A."/>
            <person name="Koh C."/>
            <person name="Tang H."/>
            <person name="Robinson S.J."/>
            <person name="Kagale S."/>
            <person name="Clarke W.E."/>
            <person name="Town C.D."/>
            <person name="Nixon J."/>
            <person name="Krishnakumar V."/>
            <person name="Bidwell S.L."/>
            <person name="Denoeud F."/>
            <person name="Belcram H."/>
            <person name="Links M.G."/>
            <person name="Just J."/>
            <person name="Clarke C."/>
            <person name="Bender T."/>
            <person name="Huebert T."/>
            <person name="Mason A.S."/>
            <person name="Pires J.C."/>
            <person name="Barker G."/>
            <person name="Moore J."/>
            <person name="Walley P.G."/>
            <person name="Manoli S."/>
            <person name="Batley J."/>
            <person name="Edwards D."/>
            <person name="Nelson M.N."/>
            <person name="Wang X."/>
            <person name="Paterson A.H."/>
            <person name="King G."/>
            <person name="Bancroft I."/>
            <person name="Chalhoub B."/>
            <person name="Sharpe A.G."/>
        </authorList>
    </citation>
    <scope>NUCLEOTIDE SEQUENCE</scope>
    <source>
        <strain evidence="2 3">cv. TO1000</strain>
    </source>
</reference>
<dbReference type="InterPro" id="IPR004252">
    <property type="entry name" value="Probable_transposase_24"/>
</dbReference>
<protein>
    <submittedName>
        <fullName evidence="2">Uncharacterized protein</fullName>
    </submittedName>
</protein>
<feature type="region of interest" description="Disordered" evidence="1">
    <location>
        <begin position="447"/>
        <end position="470"/>
    </location>
</feature>
<reference evidence="2" key="2">
    <citation type="submission" date="2015-03" db="UniProtKB">
        <authorList>
            <consortium name="EnsemblPlants"/>
        </authorList>
    </citation>
    <scope>IDENTIFICATION</scope>
</reference>
<keyword evidence="3" id="KW-1185">Reference proteome</keyword>
<proteinExistence type="predicted"/>
<dbReference type="HOGENOM" id="CLU_581867_0_0_1"/>
<feature type="region of interest" description="Disordered" evidence="1">
    <location>
        <begin position="55"/>
        <end position="198"/>
    </location>
</feature>
<feature type="compositionally biased region" description="Low complexity" evidence="1">
    <location>
        <begin position="83"/>
        <end position="96"/>
    </location>
</feature>
<feature type="compositionally biased region" description="Polar residues" evidence="1">
    <location>
        <begin position="56"/>
        <end position="69"/>
    </location>
</feature>
<dbReference type="eggNOG" id="ENOG502SBSF">
    <property type="taxonomic scope" value="Eukaryota"/>
</dbReference>
<dbReference type="Pfam" id="PF03004">
    <property type="entry name" value="Transposase_24"/>
    <property type="match status" value="1"/>
</dbReference>
<sequence>MIGHAVFVALLKGFYIGFPLSSNTWHKKETKTLSRLAADETRRLLWFKSRRLPFQASPSPVSRLSSLKMNSPRLPPPMPPGATGPASMPPGATGPASMPPGATGPASMPPGATGPASMPPGATGPASMPPGATGPASMPPGATGPASMPPGATGPASMPPGATGPASMPPGATGPASMPPGANGLASNHAASSSRSNSYPQITLNAMLNSPARLAQPHLHPDKINGALWFCINPCVNSFIRATWQAYYMGPWKSWRKVPGKEGIMVANQNFYWDPEFNDLVYGLWKKETWTTIGERISKKKRQYKKPKYINEADWTLLLEHWATDAAKKKSKKAAKSRKFDPVGKGCHKHNAGPRSIARIEYNMMVASGTNERPSFTDLVRVTHTRPDVTFVDYRAEVIERVRNHWHVHTGISRDFHIHLKGYMNTRSRSSENLAVVSNEELARIERENNRNRRRNMAGVQHQHDGPRNG</sequence>
<name>A0A0D3AV40_BRAOL</name>
<dbReference type="EnsemblPlants" id="Bo2g133900.1">
    <property type="protein sequence ID" value="Bo2g133900.1"/>
    <property type="gene ID" value="Bo2g133900"/>
</dbReference>
<feature type="compositionally biased region" description="Pro residues" evidence="1">
    <location>
        <begin position="73"/>
        <end position="82"/>
    </location>
</feature>
<evidence type="ECO:0000313" key="2">
    <source>
        <dbReference type="EnsemblPlants" id="Bo2g133900.1"/>
    </source>
</evidence>